<evidence type="ECO:0000256" key="2">
    <source>
        <dbReference type="ARBA" id="ARBA00004123"/>
    </source>
</evidence>
<dbReference type="Pfam" id="PF04127">
    <property type="entry name" value="DFP"/>
    <property type="match status" value="1"/>
</dbReference>
<dbReference type="GO" id="GO:0003677">
    <property type="term" value="F:DNA binding"/>
    <property type="evidence" value="ECO:0007669"/>
    <property type="project" value="InterPro"/>
</dbReference>
<dbReference type="Proteomes" id="UP000298327">
    <property type="component" value="Unassembled WGS sequence"/>
</dbReference>
<keyword evidence="7" id="KW-0378">Hydrolase</keyword>
<evidence type="ECO:0000256" key="9">
    <source>
        <dbReference type="ARBA" id="ARBA00023204"/>
    </source>
</evidence>
<feature type="region of interest" description="Disordered" evidence="11">
    <location>
        <begin position="796"/>
        <end position="946"/>
    </location>
</feature>
<dbReference type="CDD" id="cd09901">
    <property type="entry name" value="H3TH_FEN1-like"/>
    <property type="match status" value="1"/>
</dbReference>
<organism evidence="14 15">
    <name type="scientific">Dentipellis fragilis</name>
    <dbReference type="NCBI Taxonomy" id="205917"/>
    <lineage>
        <taxon>Eukaryota</taxon>
        <taxon>Fungi</taxon>
        <taxon>Dikarya</taxon>
        <taxon>Basidiomycota</taxon>
        <taxon>Agaricomycotina</taxon>
        <taxon>Agaricomycetes</taxon>
        <taxon>Russulales</taxon>
        <taxon>Hericiaceae</taxon>
        <taxon>Dentipellis</taxon>
    </lineage>
</organism>
<dbReference type="Gene3D" id="3.40.50.1010">
    <property type="entry name" value="5'-nuclease"/>
    <property type="match status" value="1"/>
</dbReference>
<keyword evidence="9" id="KW-0234">DNA repair</keyword>
<evidence type="ECO:0000256" key="4">
    <source>
        <dbReference type="ARBA" id="ARBA00022722"/>
    </source>
</evidence>
<evidence type="ECO:0000256" key="10">
    <source>
        <dbReference type="ARBA" id="ARBA00023242"/>
    </source>
</evidence>
<dbReference type="Pfam" id="PF00867">
    <property type="entry name" value="XPG_I"/>
    <property type="match status" value="1"/>
</dbReference>
<evidence type="ECO:0000256" key="1">
    <source>
        <dbReference type="ARBA" id="ARBA00001946"/>
    </source>
</evidence>
<feature type="region of interest" description="Disordered" evidence="11">
    <location>
        <begin position="1"/>
        <end position="20"/>
    </location>
</feature>
<dbReference type="FunFam" id="3.40.50.1010:FF:000002">
    <property type="entry name" value="Exonuclease 1, putative"/>
    <property type="match status" value="1"/>
</dbReference>
<dbReference type="InterPro" id="IPR036279">
    <property type="entry name" value="5-3_exonuclease_C_sf"/>
</dbReference>
<comment type="subcellular location">
    <subcellularLocation>
        <location evidence="2">Nucleus</location>
    </subcellularLocation>
</comment>
<dbReference type="GO" id="GO:0008409">
    <property type="term" value="F:5'-3' exonuclease activity"/>
    <property type="evidence" value="ECO:0007669"/>
    <property type="project" value="UniProtKB-ARBA"/>
</dbReference>
<dbReference type="SUPFAM" id="SSF102645">
    <property type="entry name" value="CoaB-like"/>
    <property type="match status" value="1"/>
</dbReference>
<dbReference type="FunFam" id="1.10.150.20:FF:000011">
    <property type="entry name" value="exonuclease 1"/>
    <property type="match status" value="1"/>
</dbReference>
<evidence type="ECO:0000256" key="11">
    <source>
        <dbReference type="SAM" id="MobiDB-lite"/>
    </source>
</evidence>
<feature type="compositionally biased region" description="Acidic residues" evidence="11">
    <location>
        <begin position="824"/>
        <end position="834"/>
    </location>
</feature>
<evidence type="ECO:0000259" key="13">
    <source>
        <dbReference type="SMART" id="SM00485"/>
    </source>
</evidence>
<dbReference type="SMART" id="SM00484">
    <property type="entry name" value="XPGI"/>
    <property type="match status" value="1"/>
</dbReference>
<dbReference type="InterPro" id="IPR006085">
    <property type="entry name" value="XPG_DNA_repair_N"/>
</dbReference>
<evidence type="ECO:0000313" key="15">
    <source>
        <dbReference type="Proteomes" id="UP000298327"/>
    </source>
</evidence>
<evidence type="ECO:0000259" key="12">
    <source>
        <dbReference type="SMART" id="SM00484"/>
    </source>
</evidence>
<sequence length="1153" mass="126821">MAASTQFSAESYFATQPPPPSLEHDVAAVRDFISRQKERGRKVVLVTSGGTTVPLELNVVRFLDNFSAGTRGATSAEYFLQAGYAVVFMHRQFSLQPFSRHYSHSTNPFLDFLEIEKANASETSDLSHADISVTPSKRPDLFEVLKAYKSAHTLDLLHSLTFVTVNDYLWLLRALSQELSALGCKALYYLAAAVSDFFLPRQRMSEHKIQSGKGSLIIEMDQVPKILKPMVDEWSPDGFIVSFKLETDPEFLIPKARTALERYGHQIVIGNDLHRRKFEVVFVSRTKHEDPITETWLRIDQHATDSRGHPKEIEEDIIAQLVKMHDAWIATNHFRRLPPASPKGALHVATVVSGLYSHLNMGISGLLPLLKSIQVQKHLSDFSGQTLAVDGYVWLHRGTYVEYAMGKVRLLRHHGIHPYLVFDGGPLPAKRGTEKERRQRRQENLAKGNALAAQGKQKEAREYYCKCVDVTPQMAFQLIKALRAADVPYIVAPYEADAQLAYLERIGVVDGIITEDSDLLVFGCKHVLTKLDPVAATLVAISRADFASVDGHSGGLSLRGWSDVEFRAMAILSGCDYLPSIQGVGLKTAWQLLKKHRTAENVIRALRLEGKKNVPKGYLEAFKLAEKVFLHQRVYCPFEEKLVHLTTIPTGEAWNPEHEAYIGEHMEPSLAKKVALGEADPVSRLPMEDINPSYTPRTVKPLPLASSDINRSAKGKEKMPAKSKSEATILQFLAPKAKPVSAPRTVSQLESRRIVAGRASGKRTLADVMDQDVSSKRCKQDESENIPPALAQSRFFGGNAVAGPSRHRRSTISTTTVEEKDIIVIEDDDDDVPEDPSPVSQEDGYISPAASMTRLDTPDLSSPARRQDREGSDDFDADVLSSPGVSRTDPAERRLGRGRSISPIPLNFGDPPPLKVTILAQNRPTKAVRDDQGGDRSNELAGPDLRTLFASSDIEVDFEETPECSFGSSAASKSGPETPAGGVDVLDLDTDFIEEDLDSEFNMSEASRARQEVVAQGWWSKWASGGSKASKTPSDATTTPDVRNKAFRFRPQSAPAGSKTSRGKGKLTSSTSKRKSLVFSEALRTTPKPRPRGKSGAGRRPSSGSGGGHAKEVIDVDAVSVSDRLAQFRTPLLKRVHGLTAVDSRADSTHAAI</sequence>
<dbReference type="GO" id="GO:0005634">
    <property type="term" value="C:nucleus"/>
    <property type="evidence" value="ECO:0007669"/>
    <property type="project" value="UniProtKB-SubCell"/>
</dbReference>
<comment type="caution">
    <text evidence="14">The sequence shown here is derived from an EMBL/GenBank/DDBJ whole genome shotgun (WGS) entry which is preliminary data.</text>
</comment>
<feature type="compositionally biased region" description="Polar residues" evidence="11">
    <location>
        <begin position="1032"/>
        <end position="1041"/>
    </location>
</feature>
<keyword evidence="6" id="KW-0227">DNA damage</keyword>
<dbReference type="InterPro" id="IPR044752">
    <property type="entry name" value="PIN-like_EXO1"/>
</dbReference>
<name>A0A4Y9YVJ9_9AGAM</name>
<dbReference type="SUPFAM" id="SSF47807">
    <property type="entry name" value="5' to 3' exonuclease, C-terminal subdomain"/>
    <property type="match status" value="1"/>
</dbReference>
<dbReference type="InterPro" id="IPR008918">
    <property type="entry name" value="HhH2"/>
</dbReference>
<accession>A0A4Y9YVJ9</accession>
<dbReference type="GO" id="GO:0017108">
    <property type="term" value="F:5'-flap endonuclease activity"/>
    <property type="evidence" value="ECO:0007669"/>
    <property type="project" value="TreeGrafter"/>
</dbReference>
<feature type="domain" description="XPG N-terminal" evidence="13">
    <location>
        <begin position="361"/>
        <end position="444"/>
    </location>
</feature>
<dbReference type="Pfam" id="PF00752">
    <property type="entry name" value="XPG_N"/>
    <property type="match status" value="1"/>
</dbReference>
<evidence type="ECO:0000256" key="5">
    <source>
        <dbReference type="ARBA" id="ARBA00022723"/>
    </source>
</evidence>
<feature type="region of interest" description="Disordered" evidence="11">
    <location>
        <begin position="1021"/>
        <end position="1114"/>
    </location>
</feature>
<dbReference type="EMBL" id="SEOQ01000311">
    <property type="protein sequence ID" value="TFY65757.1"/>
    <property type="molecule type" value="Genomic_DNA"/>
</dbReference>
<evidence type="ECO:0000256" key="6">
    <source>
        <dbReference type="ARBA" id="ARBA00022763"/>
    </source>
</evidence>
<dbReference type="GO" id="GO:0015937">
    <property type="term" value="P:coenzyme A biosynthetic process"/>
    <property type="evidence" value="ECO:0007669"/>
    <property type="project" value="UniProtKB-ARBA"/>
</dbReference>
<dbReference type="OrthoDB" id="70224at2759"/>
<dbReference type="InterPro" id="IPR006084">
    <property type="entry name" value="XPG/Rad2"/>
</dbReference>
<keyword evidence="15" id="KW-1185">Reference proteome</keyword>
<feature type="compositionally biased region" description="Low complexity" evidence="11">
    <location>
        <begin position="1021"/>
        <end position="1031"/>
    </location>
</feature>
<dbReference type="PANTHER" id="PTHR11081">
    <property type="entry name" value="FLAP ENDONUCLEASE FAMILY MEMBER"/>
    <property type="match status" value="1"/>
</dbReference>
<dbReference type="GO" id="GO:0046872">
    <property type="term" value="F:metal ion binding"/>
    <property type="evidence" value="ECO:0007669"/>
    <property type="project" value="UniProtKB-KW"/>
</dbReference>
<keyword evidence="8" id="KW-0460">Magnesium</keyword>
<proteinExistence type="inferred from homology"/>
<dbReference type="InterPro" id="IPR007085">
    <property type="entry name" value="DNA/pantothenate-metab_flavo_C"/>
</dbReference>
<evidence type="ECO:0000256" key="3">
    <source>
        <dbReference type="ARBA" id="ARBA00005703"/>
    </source>
</evidence>
<keyword evidence="10" id="KW-0539">Nucleus</keyword>
<feature type="region of interest" description="Disordered" evidence="11">
    <location>
        <begin position="960"/>
        <end position="986"/>
    </location>
</feature>
<reference evidence="14 15" key="1">
    <citation type="submission" date="2019-02" db="EMBL/GenBank/DDBJ databases">
        <title>Genome sequencing of the rare red list fungi Dentipellis fragilis.</title>
        <authorList>
            <person name="Buettner E."/>
            <person name="Kellner H."/>
        </authorList>
    </citation>
    <scope>NUCLEOTIDE SEQUENCE [LARGE SCALE GENOMIC DNA]</scope>
    <source>
        <strain evidence="14 15">DSM 105465</strain>
    </source>
</reference>
<comment type="similarity">
    <text evidence="3">Belongs to the PPC synthetase family.</text>
</comment>
<dbReference type="Gene3D" id="1.10.150.20">
    <property type="entry name" value="5' to 3' exonuclease, C-terminal subdomain"/>
    <property type="match status" value="1"/>
</dbReference>
<feature type="domain" description="XPG-I" evidence="12">
    <location>
        <begin position="483"/>
        <end position="555"/>
    </location>
</feature>
<dbReference type="STRING" id="205917.A0A4Y9YVJ9"/>
<dbReference type="SMART" id="SM00279">
    <property type="entry name" value="HhH2"/>
    <property type="match status" value="1"/>
</dbReference>
<dbReference type="Gene3D" id="3.40.50.10300">
    <property type="entry name" value="CoaB-like"/>
    <property type="match status" value="1"/>
</dbReference>
<dbReference type="CDD" id="cd09857">
    <property type="entry name" value="PIN_EXO1"/>
    <property type="match status" value="1"/>
</dbReference>
<evidence type="ECO:0000256" key="7">
    <source>
        <dbReference type="ARBA" id="ARBA00022801"/>
    </source>
</evidence>
<dbReference type="InterPro" id="IPR035929">
    <property type="entry name" value="CoaB-like_sf"/>
</dbReference>
<protein>
    <submittedName>
        <fullName evidence="14">Uncharacterized protein</fullName>
    </submittedName>
</protein>
<dbReference type="AlphaFoldDB" id="A0A4Y9YVJ9"/>
<dbReference type="GO" id="GO:0006281">
    <property type="term" value="P:DNA repair"/>
    <property type="evidence" value="ECO:0007669"/>
    <property type="project" value="UniProtKB-KW"/>
</dbReference>
<dbReference type="PANTHER" id="PTHR11081:SF65">
    <property type="entry name" value="DNA DAMAGE-INDUCIBLE PROTEIN DIN7-RELATED"/>
    <property type="match status" value="1"/>
</dbReference>
<dbReference type="SMART" id="SM00485">
    <property type="entry name" value="XPGN"/>
    <property type="match status" value="1"/>
</dbReference>
<comment type="cofactor">
    <cofactor evidence="1">
        <name>Mg(2+)</name>
        <dbReference type="ChEBI" id="CHEBI:18420"/>
    </cofactor>
</comment>
<gene>
    <name evidence="14" type="ORF">EVG20_g5332</name>
</gene>
<feature type="compositionally biased region" description="Basic and acidic residues" evidence="11">
    <location>
        <begin position="927"/>
        <end position="938"/>
    </location>
</feature>
<evidence type="ECO:0000313" key="14">
    <source>
        <dbReference type="EMBL" id="TFY65757.1"/>
    </source>
</evidence>
<keyword evidence="4" id="KW-0540">Nuclease</keyword>
<dbReference type="SUPFAM" id="SSF88723">
    <property type="entry name" value="PIN domain-like"/>
    <property type="match status" value="1"/>
</dbReference>
<dbReference type="InterPro" id="IPR006086">
    <property type="entry name" value="XPG-I_dom"/>
</dbReference>
<dbReference type="PRINTS" id="PR00853">
    <property type="entry name" value="XPGRADSUPER"/>
</dbReference>
<keyword evidence="5" id="KW-0479">Metal-binding</keyword>
<evidence type="ECO:0000256" key="8">
    <source>
        <dbReference type="ARBA" id="ARBA00022842"/>
    </source>
</evidence>
<dbReference type="InterPro" id="IPR029060">
    <property type="entry name" value="PIN-like_dom_sf"/>
</dbReference>